<dbReference type="GO" id="GO:0003678">
    <property type="term" value="F:DNA helicase activity"/>
    <property type="evidence" value="ECO:0007669"/>
    <property type="project" value="InterPro"/>
</dbReference>
<dbReference type="InterPro" id="IPR014013">
    <property type="entry name" value="Helic_SF1/SF2_ATP-bd_DinG/Rad3"/>
</dbReference>
<dbReference type="OrthoDB" id="9765586at2"/>
<evidence type="ECO:0000256" key="12">
    <source>
        <dbReference type="ARBA" id="ARBA00023235"/>
    </source>
</evidence>
<comment type="caution">
    <text evidence="15">The sequence shown here is derived from an EMBL/GenBank/DDBJ whole genome shotgun (WGS) entry which is preliminary data.</text>
</comment>
<dbReference type="PROSITE" id="PS51193">
    <property type="entry name" value="HELICASE_ATP_BIND_2"/>
    <property type="match status" value="1"/>
</dbReference>
<dbReference type="InterPro" id="IPR006555">
    <property type="entry name" value="ATP-dep_Helicase_C"/>
</dbReference>
<evidence type="ECO:0000256" key="1">
    <source>
        <dbReference type="ARBA" id="ARBA00022485"/>
    </source>
</evidence>
<keyword evidence="4" id="KW-0227">DNA damage</keyword>
<dbReference type="InterPro" id="IPR042493">
    <property type="entry name" value="XPD_DNA_FeS"/>
</dbReference>
<dbReference type="InterPro" id="IPR045028">
    <property type="entry name" value="DinG/Rad3-like"/>
</dbReference>
<keyword evidence="7" id="KW-0067">ATP-binding</keyword>
<dbReference type="Pfam" id="PF06733">
    <property type="entry name" value="DEAD_2"/>
    <property type="match status" value="1"/>
</dbReference>
<protein>
    <submittedName>
        <fullName evidence="15">DEAD/DEAH box helicase</fullName>
    </submittedName>
</protein>
<evidence type="ECO:0000259" key="14">
    <source>
        <dbReference type="PROSITE" id="PS51193"/>
    </source>
</evidence>
<keyword evidence="10" id="KW-0238">DNA-binding</keyword>
<keyword evidence="2" id="KW-0479">Metal-binding</keyword>
<dbReference type="GO" id="GO:0051539">
    <property type="term" value="F:4 iron, 4 sulfur cluster binding"/>
    <property type="evidence" value="ECO:0007669"/>
    <property type="project" value="UniProtKB-KW"/>
</dbReference>
<dbReference type="InterPro" id="IPR010614">
    <property type="entry name" value="RAD3-like_helicase_DEAD"/>
</dbReference>
<keyword evidence="6 15" id="KW-0347">Helicase</keyword>
<sequence>MPCRTASGAGCDSSPGKAFPPALPGWSGRMTEFRLSVRDLVAFCHRSGDIDHRYTPSPTGEQGMEGHQRIYRRRPESYLREYPVRYRHQQGDIELQLRGRADGFDPASALVEEIKTCRVDPGNIPPPVSRLHLAQARIYAALIAEERSLDEVAVQLTWLNIDTDEEVPLRQSCSRAELRAFLTDTLAAFADWLALLARRRRDRQASLLRLAFPHGEFRRGQRLVAELVYKCIDQGGQAMLEAPTGIGKTAAVLYPALKAMAENKHEALVFVTARTVGRRSAEDCLALMAGAGMQASSLSLTAKESVCFSPGKACHGDDCPFARGYYDRLPGALAEAIQHGVLDRAAVERIARAHEVCPYQLAQDLLPWVDIVVADMHYVYSLTAGLDRLISGDERRWSLLVDEAHNLPERARQMYSARLSKAELMRAKRSSSPAVRRALERVNRALLALQKEAWGEEVFRQELPAELVNPLAEVVAAVGRAMADDPRFVPANPELMAFYFALLQWLRVAENWGRDYRLQLQRGDGKQGLSLGLNCLDPSRLLSQRQARAHAVIAFSATLSPQHWMRQLTGLSEAAVCRRLESPFAAEQLRVELETAIDTRYRQREASAPGLARRLARFLREAPGNCIVYFPSYRYLASVLALMQADAPLWAERRLWQQRPGQSLEERDELFQILRSHHNVAAFCILGGVFSEGIDLPGELLSAVAIVGVGLPQVGSERENLRQWYQQAYGAGFEYAYLYPAMQKVDQALGRVVRSATDCGRALLVDTRYGWPAYRSLLPPWWCYRE</sequence>
<dbReference type="Gene3D" id="1.10.30.20">
    <property type="entry name" value="Bacterial XPD DNA helicase, FeS cluster domain"/>
    <property type="match status" value="1"/>
</dbReference>
<feature type="domain" description="Helicase ATP-binding" evidence="14">
    <location>
        <begin position="207"/>
        <end position="463"/>
    </location>
</feature>
<dbReference type="InterPro" id="IPR027417">
    <property type="entry name" value="P-loop_NTPase"/>
</dbReference>
<accession>A0A3L7E3R3</accession>
<dbReference type="AlphaFoldDB" id="A0A3L7E3R3"/>
<keyword evidence="8" id="KW-0408">Iron</keyword>
<name>A0A3L7E3R3_9GAMM</name>
<evidence type="ECO:0000313" key="16">
    <source>
        <dbReference type="Proteomes" id="UP000265509"/>
    </source>
</evidence>
<evidence type="ECO:0000256" key="10">
    <source>
        <dbReference type="ARBA" id="ARBA00023125"/>
    </source>
</evidence>
<dbReference type="GO" id="GO:0003677">
    <property type="term" value="F:DNA binding"/>
    <property type="evidence" value="ECO:0007669"/>
    <property type="project" value="UniProtKB-KW"/>
</dbReference>
<dbReference type="GO" id="GO:0005524">
    <property type="term" value="F:ATP binding"/>
    <property type="evidence" value="ECO:0007669"/>
    <property type="project" value="UniProtKB-KW"/>
</dbReference>
<gene>
    <name evidence="15" type="ORF">DWB85_02870</name>
</gene>
<dbReference type="PANTHER" id="PTHR11472:SF34">
    <property type="entry name" value="REGULATOR OF TELOMERE ELONGATION HELICASE 1"/>
    <property type="match status" value="1"/>
</dbReference>
<proteinExistence type="inferred from homology"/>
<evidence type="ECO:0000256" key="13">
    <source>
        <dbReference type="ARBA" id="ARBA00038058"/>
    </source>
</evidence>
<keyword evidence="3" id="KW-0547">Nucleotide-binding</keyword>
<keyword evidence="16" id="KW-1185">Reference proteome</keyword>
<dbReference type="SMART" id="SM00488">
    <property type="entry name" value="DEXDc2"/>
    <property type="match status" value="1"/>
</dbReference>
<evidence type="ECO:0000256" key="7">
    <source>
        <dbReference type="ARBA" id="ARBA00022840"/>
    </source>
</evidence>
<dbReference type="SMART" id="SM00491">
    <property type="entry name" value="HELICc2"/>
    <property type="match status" value="1"/>
</dbReference>
<dbReference type="EMBL" id="QRAN01000002">
    <property type="protein sequence ID" value="RLQ23510.1"/>
    <property type="molecule type" value="Genomic_DNA"/>
</dbReference>
<evidence type="ECO:0000313" key="15">
    <source>
        <dbReference type="EMBL" id="RLQ23510.1"/>
    </source>
</evidence>
<organism evidence="15 16">
    <name type="scientific">Seongchinamella sediminis</name>
    <dbReference type="NCBI Taxonomy" id="2283635"/>
    <lineage>
        <taxon>Bacteria</taxon>
        <taxon>Pseudomonadati</taxon>
        <taxon>Pseudomonadota</taxon>
        <taxon>Gammaproteobacteria</taxon>
        <taxon>Cellvibrionales</taxon>
        <taxon>Halieaceae</taxon>
        <taxon>Seongchinamella</taxon>
    </lineage>
</organism>
<dbReference type="SUPFAM" id="SSF52540">
    <property type="entry name" value="P-loop containing nucleoside triphosphate hydrolases"/>
    <property type="match status" value="1"/>
</dbReference>
<dbReference type="Pfam" id="PF13307">
    <property type="entry name" value="Helicase_C_2"/>
    <property type="match status" value="1"/>
</dbReference>
<evidence type="ECO:0000256" key="2">
    <source>
        <dbReference type="ARBA" id="ARBA00022723"/>
    </source>
</evidence>
<dbReference type="Gene3D" id="1.10.275.40">
    <property type="match status" value="1"/>
</dbReference>
<dbReference type="InterPro" id="IPR011545">
    <property type="entry name" value="DEAD/DEAH_box_helicase_dom"/>
</dbReference>
<keyword evidence="1" id="KW-0004">4Fe-4S</keyword>
<evidence type="ECO:0000256" key="6">
    <source>
        <dbReference type="ARBA" id="ARBA00022806"/>
    </source>
</evidence>
<comment type="similarity">
    <text evidence="13">Belongs to the helicase family. DinG subfamily.</text>
</comment>
<dbReference type="Pfam" id="PF00270">
    <property type="entry name" value="DEAD"/>
    <property type="match status" value="1"/>
</dbReference>
<reference evidence="15 16" key="1">
    <citation type="submission" date="2018-07" db="EMBL/GenBank/DDBJ databases">
        <title>Halioglobus sp. genome submission.</title>
        <authorList>
            <person name="Ye M.-Q."/>
            <person name="Du Z.-J."/>
        </authorList>
    </citation>
    <scope>NUCLEOTIDE SEQUENCE [LARGE SCALE GENOMIC DNA]</scope>
    <source>
        <strain evidence="15 16">U0301</strain>
    </source>
</reference>
<dbReference type="PANTHER" id="PTHR11472">
    <property type="entry name" value="DNA REPAIR DEAD HELICASE RAD3/XP-D SUBFAMILY MEMBER"/>
    <property type="match status" value="1"/>
</dbReference>
<evidence type="ECO:0000256" key="9">
    <source>
        <dbReference type="ARBA" id="ARBA00023014"/>
    </source>
</evidence>
<evidence type="ECO:0000256" key="11">
    <source>
        <dbReference type="ARBA" id="ARBA00023204"/>
    </source>
</evidence>
<evidence type="ECO:0000256" key="3">
    <source>
        <dbReference type="ARBA" id="ARBA00022741"/>
    </source>
</evidence>
<dbReference type="GO" id="GO:0016818">
    <property type="term" value="F:hydrolase activity, acting on acid anhydrides, in phosphorus-containing anhydrides"/>
    <property type="evidence" value="ECO:0007669"/>
    <property type="project" value="InterPro"/>
</dbReference>
<evidence type="ECO:0000256" key="8">
    <source>
        <dbReference type="ARBA" id="ARBA00023004"/>
    </source>
</evidence>
<dbReference type="Gene3D" id="3.40.50.300">
    <property type="entry name" value="P-loop containing nucleotide triphosphate hydrolases"/>
    <property type="match status" value="2"/>
</dbReference>
<evidence type="ECO:0000256" key="5">
    <source>
        <dbReference type="ARBA" id="ARBA00022801"/>
    </source>
</evidence>
<keyword evidence="12" id="KW-0413">Isomerase</keyword>
<dbReference type="InterPro" id="IPR006554">
    <property type="entry name" value="Helicase-like_DEXD_c2"/>
</dbReference>
<keyword evidence="5" id="KW-0378">Hydrolase</keyword>
<evidence type="ECO:0000256" key="4">
    <source>
        <dbReference type="ARBA" id="ARBA00022763"/>
    </source>
</evidence>
<keyword evidence="11" id="KW-0234">DNA repair</keyword>
<keyword evidence="9" id="KW-0411">Iron-sulfur</keyword>
<dbReference type="GO" id="GO:0046872">
    <property type="term" value="F:metal ion binding"/>
    <property type="evidence" value="ECO:0007669"/>
    <property type="project" value="UniProtKB-KW"/>
</dbReference>
<dbReference type="GO" id="GO:0006281">
    <property type="term" value="P:DNA repair"/>
    <property type="evidence" value="ECO:0007669"/>
    <property type="project" value="UniProtKB-KW"/>
</dbReference>
<dbReference type="Proteomes" id="UP000265509">
    <property type="component" value="Unassembled WGS sequence"/>
</dbReference>